<dbReference type="RefSeq" id="WP_380902729.1">
    <property type="nucleotide sequence ID" value="NZ_JBHUEG010000007.1"/>
</dbReference>
<evidence type="ECO:0000313" key="1">
    <source>
        <dbReference type="EMBL" id="MFD2547712.1"/>
    </source>
</evidence>
<dbReference type="Proteomes" id="UP001597545">
    <property type="component" value="Unassembled WGS sequence"/>
</dbReference>
<accession>A0ABW5KFC3</accession>
<organism evidence="1 2">
    <name type="scientific">Sphingobacterium suaedae</name>
    <dbReference type="NCBI Taxonomy" id="1686402"/>
    <lineage>
        <taxon>Bacteria</taxon>
        <taxon>Pseudomonadati</taxon>
        <taxon>Bacteroidota</taxon>
        <taxon>Sphingobacteriia</taxon>
        <taxon>Sphingobacteriales</taxon>
        <taxon>Sphingobacteriaceae</taxon>
        <taxon>Sphingobacterium</taxon>
    </lineage>
</organism>
<name>A0ABW5KFC3_9SPHI</name>
<proteinExistence type="predicted"/>
<protein>
    <submittedName>
        <fullName evidence="1">Uncharacterized protein</fullName>
    </submittedName>
</protein>
<dbReference type="EMBL" id="JBHULR010000003">
    <property type="protein sequence ID" value="MFD2547712.1"/>
    <property type="molecule type" value="Genomic_DNA"/>
</dbReference>
<keyword evidence="2" id="KW-1185">Reference proteome</keyword>
<comment type="caution">
    <text evidence="1">The sequence shown here is derived from an EMBL/GenBank/DDBJ whole genome shotgun (WGS) entry which is preliminary data.</text>
</comment>
<evidence type="ECO:0000313" key="2">
    <source>
        <dbReference type="Proteomes" id="UP001597545"/>
    </source>
</evidence>
<reference evidence="2" key="1">
    <citation type="journal article" date="2019" name="Int. J. Syst. Evol. Microbiol.">
        <title>The Global Catalogue of Microorganisms (GCM) 10K type strain sequencing project: providing services to taxonomists for standard genome sequencing and annotation.</title>
        <authorList>
            <consortium name="The Broad Institute Genomics Platform"/>
            <consortium name="The Broad Institute Genome Sequencing Center for Infectious Disease"/>
            <person name="Wu L."/>
            <person name="Ma J."/>
        </authorList>
    </citation>
    <scope>NUCLEOTIDE SEQUENCE [LARGE SCALE GENOMIC DNA]</scope>
    <source>
        <strain evidence="2">KCTC 42662</strain>
    </source>
</reference>
<gene>
    <name evidence="1" type="ORF">ACFSR5_08655</name>
</gene>
<sequence>MDKMVLKLVLKNNPEIDVEVYRQALMPMTLDLSIVDGLFNEIEPSPKKHNSELLFTAAMLLLFSPRAILLSEKSEYGIMRIIKEKLGLKQHQYASYRVKVARELYEVDKVFRQLVNDCVERVRI</sequence>